<proteinExistence type="inferred from homology"/>
<comment type="function">
    <text evidence="1">Responsible for the formation of the pyrimidine heterocycle in the thiamine biosynthesis pathway. Catalyzes the formation of hydroxymethylpyrimidine phosphate (HMP-P) from histidine and pyridoxal phosphate (PLP). The protein uses PLP and the active site histidine to form HMP-P, generating an inactive enzyme. The enzyme can only undergo a single turnover, which suggests it is a suicide enzyme.</text>
</comment>
<keyword evidence="7" id="KW-0663">Pyridoxal phosphate</keyword>
<keyword evidence="9" id="KW-0408">Iron</keyword>
<sequence length="333" mass="37469">MQSVVAKSAGFASLAALSFLAGCGDKNAEEAADSKPYVLQTDWYAQPETGGFFHASLQGFYSDEGVNLDVKPSNPQMINAQMVASGQADFGITRIEDILMARARGMPLLAVSVYFQRSPLALMLHESNPANSIPELDEHTVMLQLGKPFHLWMERHFDIKLRAVPHDYGIQRFMADESKEFVQQAYLTNEPYQVEKADIDLKLLPLADAGYQTFLCVYTREEFAAEHPEVVKAVVRASARGWQDYLNGDASATNDLLVELNPVLKPDHVEWGRKQIINYHLVDGDYQWDESFYAIDPSRTRTQFELLRDLEMVPADLDWKAAISNSFLPESLN</sequence>
<dbReference type="AlphaFoldDB" id="A0A7X1B935"/>
<evidence type="ECO:0000256" key="9">
    <source>
        <dbReference type="ARBA" id="ARBA00023004"/>
    </source>
</evidence>
<comment type="similarity">
    <text evidence="3">Belongs to the NMT1/THI5 family.</text>
</comment>
<keyword evidence="8" id="KW-0784">Thiamine biosynthesis</keyword>
<comment type="pathway">
    <text evidence="2">Cofactor biosynthesis; thiamine diphosphate biosynthesis.</text>
</comment>
<gene>
    <name evidence="14" type="ORF">H5P27_17875</name>
</gene>
<keyword evidence="6" id="KW-0479">Metal-binding</keyword>
<evidence type="ECO:0000256" key="4">
    <source>
        <dbReference type="ARBA" id="ARBA00011738"/>
    </source>
</evidence>
<comment type="subunit">
    <text evidence="4">Homodimer.</text>
</comment>
<evidence type="ECO:0000256" key="12">
    <source>
        <dbReference type="SAM" id="SignalP"/>
    </source>
</evidence>
<feature type="domain" description="SsuA/THI5-like" evidence="13">
    <location>
        <begin position="47"/>
        <end position="247"/>
    </location>
</feature>
<dbReference type="Gene3D" id="3.40.190.10">
    <property type="entry name" value="Periplasmic binding protein-like II"/>
    <property type="match status" value="2"/>
</dbReference>
<comment type="caution">
    <text evidence="14">The sequence shown here is derived from an EMBL/GenBank/DDBJ whole genome shotgun (WGS) entry which is preliminary data.</text>
</comment>
<dbReference type="PROSITE" id="PS51257">
    <property type="entry name" value="PROKAR_LIPOPROTEIN"/>
    <property type="match status" value="1"/>
</dbReference>
<dbReference type="SUPFAM" id="SSF53850">
    <property type="entry name" value="Periplasmic binding protein-like II"/>
    <property type="match status" value="1"/>
</dbReference>
<keyword evidence="12" id="KW-0732">Signal</keyword>
<dbReference type="PANTHER" id="PTHR31528:SF1">
    <property type="entry name" value="4-AMINO-5-HYDROXYMETHYL-2-METHYLPYRIMIDINE PHOSPHATE SYNTHASE THI11-RELATED"/>
    <property type="match status" value="1"/>
</dbReference>
<feature type="chain" id="PRO_5030970262" description="Thiamine pyrimidine synthase" evidence="12">
    <location>
        <begin position="22"/>
        <end position="333"/>
    </location>
</feature>
<keyword evidence="15" id="KW-1185">Reference proteome</keyword>
<dbReference type="PANTHER" id="PTHR31528">
    <property type="entry name" value="4-AMINO-5-HYDROXYMETHYL-2-METHYLPYRIMIDINE PHOSPHATE SYNTHASE THI11-RELATED"/>
    <property type="match status" value="1"/>
</dbReference>
<reference evidence="14 15" key="1">
    <citation type="submission" date="2020-07" db="EMBL/GenBank/DDBJ databases">
        <authorList>
            <person name="Feng X."/>
        </authorList>
    </citation>
    <scope>NUCLEOTIDE SEQUENCE [LARGE SCALE GENOMIC DNA]</scope>
    <source>
        <strain evidence="14 15">JCM23202</strain>
    </source>
</reference>
<comment type="catalytic activity">
    <reaction evidence="11">
        <text>N(6)-(pyridoxal phosphate)-L-lysyl-[4-amino-5-hydroxymethyl-2-methylpyrimidine phosphate synthase] + L-histidyl-[4-amino-5-hydroxymethyl-2-methylpyrimidine phosphate synthase] + 2 Fe(3+) + 4 H2O = L-lysyl-[4-amino-5-hydroxymethyl-2-methylpyrimidine phosphate synthase] + (2S)-2-amino-5-hydroxy-4-oxopentanoyl-[4-amino-5-hydroxymethyl-2-methylpyrimidine phosphate synthase] + 4-amino-2-methyl-5-(phosphooxymethyl)pyrimidine + 3-oxopropanoate + 2 Fe(2+) + 2 H(+)</text>
        <dbReference type="Rhea" id="RHEA:65756"/>
        <dbReference type="Rhea" id="RHEA-COMP:16892"/>
        <dbReference type="Rhea" id="RHEA-COMP:16893"/>
        <dbReference type="Rhea" id="RHEA-COMP:16894"/>
        <dbReference type="Rhea" id="RHEA-COMP:16895"/>
        <dbReference type="ChEBI" id="CHEBI:15377"/>
        <dbReference type="ChEBI" id="CHEBI:15378"/>
        <dbReference type="ChEBI" id="CHEBI:29033"/>
        <dbReference type="ChEBI" id="CHEBI:29034"/>
        <dbReference type="ChEBI" id="CHEBI:29969"/>
        <dbReference type="ChEBI" id="CHEBI:29979"/>
        <dbReference type="ChEBI" id="CHEBI:33190"/>
        <dbReference type="ChEBI" id="CHEBI:58354"/>
        <dbReference type="ChEBI" id="CHEBI:143915"/>
        <dbReference type="ChEBI" id="CHEBI:157692"/>
    </reaction>
    <physiologicalReaction direction="left-to-right" evidence="11">
        <dbReference type="Rhea" id="RHEA:65757"/>
    </physiologicalReaction>
</comment>
<name>A0A7X1B935_9BACT</name>
<dbReference type="GO" id="GO:0009228">
    <property type="term" value="P:thiamine biosynthetic process"/>
    <property type="evidence" value="ECO:0007669"/>
    <property type="project" value="UniProtKB-KW"/>
</dbReference>
<dbReference type="GO" id="GO:0016740">
    <property type="term" value="F:transferase activity"/>
    <property type="evidence" value="ECO:0007669"/>
    <property type="project" value="UniProtKB-KW"/>
</dbReference>
<evidence type="ECO:0000256" key="7">
    <source>
        <dbReference type="ARBA" id="ARBA00022898"/>
    </source>
</evidence>
<feature type="signal peptide" evidence="12">
    <location>
        <begin position="1"/>
        <end position="21"/>
    </location>
</feature>
<dbReference type="InterPro" id="IPR015168">
    <property type="entry name" value="SsuA/THI5"/>
</dbReference>
<dbReference type="Proteomes" id="UP000526501">
    <property type="component" value="Unassembled WGS sequence"/>
</dbReference>
<keyword evidence="5" id="KW-0808">Transferase</keyword>
<evidence type="ECO:0000256" key="2">
    <source>
        <dbReference type="ARBA" id="ARBA00004948"/>
    </source>
</evidence>
<evidence type="ECO:0000256" key="8">
    <source>
        <dbReference type="ARBA" id="ARBA00022977"/>
    </source>
</evidence>
<evidence type="ECO:0000313" key="15">
    <source>
        <dbReference type="Proteomes" id="UP000526501"/>
    </source>
</evidence>
<organism evidence="14 15">
    <name type="scientific">Pelagicoccus albus</name>
    <dbReference type="NCBI Taxonomy" id="415222"/>
    <lineage>
        <taxon>Bacteria</taxon>
        <taxon>Pseudomonadati</taxon>
        <taxon>Verrucomicrobiota</taxon>
        <taxon>Opitutia</taxon>
        <taxon>Puniceicoccales</taxon>
        <taxon>Pelagicoccaceae</taxon>
        <taxon>Pelagicoccus</taxon>
    </lineage>
</organism>
<accession>A0A7X1B935</accession>
<evidence type="ECO:0000256" key="6">
    <source>
        <dbReference type="ARBA" id="ARBA00022723"/>
    </source>
</evidence>
<evidence type="ECO:0000313" key="14">
    <source>
        <dbReference type="EMBL" id="MBC2607928.1"/>
    </source>
</evidence>
<evidence type="ECO:0000256" key="5">
    <source>
        <dbReference type="ARBA" id="ARBA00022679"/>
    </source>
</evidence>
<dbReference type="GO" id="GO:0046872">
    <property type="term" value="F:metal ion binding"/>
    <property type="evidence" value="ECO:0007669"/>
    <property type="project" value="UniProtKB-KW"/>
</dbReference>
<dbReference type="Pfam" id="PF09084">
    <property type="entry name" value="NMT1"/>
    <property type="match status" value="1"/>
</dbReference>
<evidence type="ECO:0000256" key="1">
    <source>
        <dbReference type="ARBA" id="ARBA00003469"/>
    </source>
</evidence>
<dbReference type="RefSeq" id="WP_185661791.1">
    <property type="nucleotide sequence ID" value="NZ_CAWPOO010000013.1"/>
</dbReference>
<dbReference type="InterPro" id="IPR027939">
    <property type="entry name" value="NMT1/THI5"/>
</dbReference>
<evidence type="ECO:0000256" key="11">
    <source>
        <dbReference type="ARBA" id="ARBA00048179"/>
    </source>
</evidence>
<protein>
    <recommendedName>
        <fullName evidence="10">Thiamine pyrimidine synthase</fullName>
    </recommendedName>
</protein>
<evidence type="ECO:0000259" key="13">
    <source>
        <dbReference type="Pfam" id="PF09084"/>
    </source>
</evidence>
<evidence type="ECO:0000256" key="3">
    <source>
        <dbReference type="ARBA" id="ARBA00009406"/>
    </source>
</evidence>
<dbReference type="EMBL" id="JACHVC010000013">
    <property type="protein sequence ID" value="MBC2607928.1"/>
    <property type="molecule type" value="Genomic_DNA"/>
</dbReference>
<evidence type="ECO:0000256" key="10">
    <source>
        <dbReference type="ARBA" id="ARBA00033171"/>
    </source>
</evidence>